<reference evidence="1" key="1">
    <citation type="submission" date="2021-10" db="EMBL/GenBank/DDBJ databases">
        <title>Melipona bicolor Genome sequencing and assembly.</title>
        <authorList>
            <person name="Araujo N.S."/>
            <person name="Arias M.C."/>
        </authorList>
    </citation>
    <scope>NUCLEOTIDE SEQUENCE</scope>
    <source>
        <strain evidence="1">USP_2M_L1-L4_2017</strain>
        <tissue evidence="1">Whole body</tissue>
    </source>
</reference>
<dbReference type="Proteomes" id="UP001177670">
    <property type="component" value="Unassembled WGS sequence"/>
</dbReference>
<name>A0AA40FGE5_9HYME</name>
<protein>
    <submittedName>
        <fullName evidence="1">Uncharacterized protein</fullName>
    </submittedName>
</protein>
<accession>A0AA40FGE5</accession>
<evidence type="ECO:0000313" key="1">
    <source>
        <dbReference type="EMBL" id="KAK1118380.1"/>
    </source>
</evidence>
<keyword evidence="2" id="KW-1185">Reference proteome</keyword>
<organism evidence="1 2">
    <name type="scientific">Melipona bicolor</name>
    <dbReference type="NCBI Taxonomy" id="60889"/>
    <lineage>
        <taxon>Eukaryota</taxon>
        <taxon>Metazoa</taxon>
        <taxon>Ecdysozoa</taxon>
        <taxon>Arthropoda</taxon>
        <taxon>Hexapoda</taxon>
        <taxon>Insecta</taxon>
        <taxon>Pterygota</taxon>
        <taxon>Neoptera</taxon>
        <taxon>Endopterygota</taxon>
        <taxon>Hymenoptera</taxon>
        <taxon>Apocrita</taxon>
        <taxon>Aculeata</taxon>
        <taxon>Apoidea</taxon>
        <taxon>Anthophila</taxon>
        <taxon>Apidae</taxon>
        <taxon>Melipona</taxon>
    </lineage>
</organism>
<evidence type="ECO:0000313" key="2">
    <source>
        <dbReference type="Proteomes" id="UP001177670"/>
    </source>
</evidence>
<dbReference type="AlphaFoldDB" id="A0AA40FGE5"/>
<dbReference type="EMBL" id="JAHYIQ010000043">
    <property type="protein sequence ID" value="KAK1118380.1"/>
    <property type="molecule type" value="Genomic_DNA"/>
</dbReference>
<gene>
    <name evidence="1" type="ORF">K0M31_015080</name>
</gene>
<comment type="caution">
    <text evidence="1">The sequence shown here is derived from an EMBL/GenBank/DDBJ whole genome shotgun (WGS) entry which is preliminary data.</text>
</comment>
<sequence length="180" mass="20242">MDFENGGFRVLPQCSSKREKKARESSLLRWPLSQCRKNFLRAAKPPFREGTRAEAVLPATPIAAVFPRFHANGRSRQTERVSGTDVTSLASLSPLSLRPTEQSPFPSLAPRFRSLVSANGPMAEKTAAVIGMRNARLENEPRRSSPMAEDHRWFCSPITSECFVKRVCKIYRLILTLLLQ</sequence>
<proteinExistence type="predicted"/>